<protein>
    <submittedName>
        <fullName evidence="3">Uncharacterized protein</fullName>
    </submittedName>
</protein>
<evidence type="ECO:0000313" key="3">
    <source>
        <dbReference type="EMBL" id="PSB17586.1"/>
    </source>
</evidence>
<feature type="transmembrane region" description="Helical" evidence="2">
    <location>
        <begin position="6"/>
        <end position="25"/>
    </location>
</feature>
<evidence type="ECO:0000256" key="2">
    <source>
        <dbReference type="SAM" id="Phobius"/>
    </source>
</evidence>
<reference evidence="3 4" key="2">
    <citation type="submission" date="2018-03" db="EMBL/GenBank/DDBJ databases">
        <title>The ancient ancestry and fast evolution of plastids.</title>
        <authorList>
            <person name="Moore K.R."/>
            <person name="Magnabosco C."/>
            <person name="Momper L."/>
            <person name="Gold D.A."/>
            <person name="Bosak T."/>
            <person name="Fournier G.P."/>
        </authorList>
    </citation>
    <scope>NUCLEOTIDE SEQUENCE [LARGE SCALE GENOMIC DNA]</scope>
    <source>
        <strain evidence="3 4">ULC007</strain>
    </source>
</reference>
<accession>A0A2T1DAS8</accession>
<name>A0A2T1DAS8_9CYAN</name>
<proteinExistence type="predicted"/>
<keyword evidence="4" id="KW-1185">Reference proteome</keyword>
<comment type="caution">
    <text evidence="3">The sequence shown here is derived from an EMBL/GenBank/DDBJ whole genome shotgun (WGS) entry which is preliminary data.</text>
</comment>
<feature type="region of interest" description="Disordered" evidence="1">
    <location>
        <begin position="42"/>
        <end position="70"/>
    </location>
</feature>
<evidence type="ECO:0000256" key="1">
    <source>
        <dbReference type="SAM" id="MobiDB-lite"/>
    </source>
</evidence>
<keyword evidence="2" id="KW-0472">Membrane</keyword>
<feature type="compositionally biased region" description="Polar residues" evidence="1">
    <location>
        <begin position="51"/>
        <end position="64"/>
    </location>
</feature>
<organism evidence="3 4">
    <name type="scientific">Phormidesmis priestleyi ULC007</name>
    <dbReference type="NCBI Taxonomy" id="1920490"/>
    <lineage>
        <taxon>Bacteria</taxon>
        <taxon>Bacillati</taxon>
        <taxon>Cyanobacteriota</taxon>
        <taxon>Cyanophyceae</taxon>
        <taxon>Leptolyngbyales</taxon>
        <taxon>Leptolyngbyaceae</taxon>
        <taxon>Phormidesmis</taxon>
    </lineage>
</organism>
<feature type="transmembrane region" description="Helical" evidence="2">
    <location>
        <begin position="149"/>
        <end position="176"/>
    </location>
</feature>
<evidence type="ECO:0000313" key="4">
    <source>
        <dbReference type="Proteomes" id="UP000238634"/>
    </source>
</evidence>
<keyword evidence="2" id="KW-1133">Transmembrane helix</keyword>
<dbReference type="Proteomes" id="UP000238634">
    <property type="component" value="Unassembled WGS sequence"/>
</dbReference>
<dbReference type="AlphaFoldDB" id="A0A2T1DAS8"/>
<gene>
    <name evidence="3" type="ORF">C7B65_18020</name>
</gene>
<keyword evidence="2" id="KW-0812">Transmembrane</keyword>
<sequence length="194" mass="21770">MGEVTLLSFLIGSLGLQAVVAGGWLRWQQWRIGQACEEEEETLTPYDSKDTVQSTSAQAKNGTSKPPKDPRLVGWEFKIVRSSRDLFRDPQIFERVCAEESQAGWILLEKLDDRRIRFKRPIALREILNSEMLTIDPYRSHYGSSANPGLWVAAIVSLVLLILPAYLGFMLVSITFNKPDPSAVPQGSPLLKPE</sequence>
<dbReference type="RefSeq" id="WP_073073998.1">
    <property type="nucleotide sequence ID" value="NZ_MPPI01000028.1"/>
</dbReference>
<dbReference type="EMBL" id="PVWG01000026">
    <property type="protein sequence ID" value="PSB17586.1"/>
    <property type="molecule type" value="Genomic_DNA"/>
</dbReference>
<reference evidence="3 4" key="1">
    <citation type="submission" date="2018-02" db="EMBL/GenBank/DDBJ databases">
        <authorList>
            <person name="Cohen D.B."/>
            <person name="Kent A.D."/>
        </authorList>
    </citation>
    <scope>NUCLEOTIDE SEQUENCE [LARGE SCALE GENOMIC DNA]</scope>
    <source>
        <strain evidence="3 4">ULC007</strain>
    </source>
</reference>
<dbReference type="OrthoDB" id="7064021at2"/>